<feature type="compositionally biased region" description="Polar residues" evidence="1">
    <location>
        <begin position="361"/>
        <end position="390"/>
    </location>
</feature>
<organism evidence="3 4">
    <name type="scientific">Heterotrigona itama</name>
    <dbReference type="NCBI Taxonomy" id="395501"/>
    <lineage>
        <taxon>Eukaryota</taxon>
        <taxon>Metazoa</taxon>
        <taxon>Ecdysozoa</taxon>
        <taxon>Arthropoda</taxon>
        <taxon>Hexapoda</taxon>
        <taxon>Insecta</taxon>
        <taxon>Pterygota</taxon>
        <taxon>Neoptera</taxon>
        <taxon>Endopterygota</taxon>
        <taxon>Hymenoptera</taxon>
        <taxon>Apocrita</taxon>
        <taxon>Aculeata</taxon>
        <taxon>Apoidea</taxon>
        <taxon>Anthophila</taxon>
        <taxon>Apidae</taxon>
        <taxon>Heterotrigona</taxon>
    </lineage>
</organism>
<dbReference type="EMBL" id="CAJDYZ010002438">
    <property type="protein sequence ID" value="CAD1469437.1"/>
    <property type="molecule type" value="Genomic_DNA"/>
</dbReference>
<feature type="compositionally biased region" description="Basic and acidic residues" evidence="1">
    <location>
        <begin position="305"/>
        <end position="321"/>
    </location>
</feature>
<dbReference type="AlphaFoldDB" id="A0A6V7GVS5"/>
<evidence type="ECO:0000313" key="4">
    <source>
        <dbReference type="Proteomes" id="UP000752696"/>
    </source>
</evidence>
<evidence type="ECO:0000256" key="1">
    <source>
        <dbReference type="SAM" id="MobiDB-lite"/>
    </source>
</evidence>
<dbReference type="Pfam" id="PF16009">
    <property type="entry name" value="DUF4779"/>
    <property type="match status" value="1"/>
</dbReference>
<dbReference type="Proteomes" id="UP000752696">
    <property type="component" value="Unassembled WGS sequence"/>
</dbReference>
<protein>
    <submittedName>
        <fullName evidence="3">Uncharacterized protein</fullName>
    </submittedName>
</protein>
<sequence length="680" mass="76603">MSEQDRGQSACCARSEMGIGGPSVAALLLLLFSLGAESSMTTPSTSKETSFVNAAEINREILSMSASRDAIRRKTKEAAGKLDQSKVTMVNADDMRDLENLEDVLSVVGYEPRRIGNVGKRKATDTFNNTVNDPGKYINSPRLVDLQNASFSDRVASRSKQDTQKAIDLRPKSPIEARLSRPRSPARRNEKTKLYSTRESSRKRATTRVRGEESATSTTENYPRQFAEVHGPTNNETGNKSRRLSWRTKLAKPLASNLAESRKGNLEKFVGEEAASDGIRNFGGRNIQGDDARIGQGNTFQHTGSSREDSKDSIRTSESDGAHNSPEIPEESGSFADLDNSSKKQATPSSFQPHRDVEIPVSNSRSNNYVYHPSSLSAEETQESVENGESTEGDGKYENQREGRQVGNHDLKSHENEREPEGVKKEEEEEEDTRHAEKYDVRAEDDVASDGSHDTERHEGAAGRGKFEKGGATEREEKHRESDDEKGEKGYESWHEQEKANKGHHDKEQRSNYYDEKDAKQKEQKEEGGYHEQHQEDEKGEKQAEFDEKGKHQKGYNTKGQHFVHKKDEFEKRTEFFDESHEDGDAESNGELYHEGKMSKGGDYKAGHHDAGDHEQMFGKKSEHEESDHHRDDKGHEVKEGEDSHHEQENMHGEKKSHRDGKEWTYKKSDGADEPDKKKH</sequence>
<feature type="compositionally biased region" description="Basic and acidic residues" evidence="1">
    <location>
        <begin position="155"/>
        <end position="179"/>
    </location>
</feature>
<dbReference type="OrthoDB" id="7700767at2759"/>
<reference evidence="3" key="1">
    <citation type="submission" date="2020-07" db="EMBL/GenBank/DDBJ databases">
        <authorList>
            <person name="Nazaruddin N."/>
        </authorList>
    </citation>
    <scope>NUCLEOTIDE SEQUENCE</scope>
</reference>
<evidence type="ECO:0000256" key="2">
    <source>
        <dbReference type="SAM" id="SignalP"/>
    </source>
</evidence>
<accession>A0A6V7GVS5</accession>
<feature type="chain" id="PRO_5027631007" evidence="2">
    <location>
        <begin position="39"/>
        <end position="680"/>
    </location>
</feature>
<feature type="region of interest" description="Disordered" evidence="1">
    <location>
        <begin position="153"/>
        <end position="245"/>
    </location>
</feature>
<keyword evidence="4" id="KW-1185">Reference proteome</keyword>
<dbReference type="InterPro" id="IPR031959">
    <property type="entry name" value="DUF4779"/>
</dbReference>
<feature type="region of interest" description="Disordered" evidence="1">
    <location>
        <begin position="278"/>
        <end position="680"/>
    </location>
</feature>
<feature type="compositionally biased region" description="Basic and acidic residues" evidence="1">
    <location>
        <begin position="660"/>
        <end position="680"/>
    </location>
</feature>
<evidence type="ECO:0000313" key="3">
    <source>
        <dbReference type="EMBL" id="CAD1469437.1"/>
    </source>
</evidence>
<comment type="caution">
    <text evidence="3">The sequence shown here is derived from an EMBL/GenBank/DDBJ whole genome shotgun (WGS) entry which is preliminary data.</text>
</comment>
<feature type="signal peptide" evidence="2">
    <location>
        <begin position="1"/>
        <end position="38"/>
    </location>
</feature>
<keyword evidence="2" id="KW-0732">Signal</keyword>
<name>A0A6V7GVS5_9HYME</name>
<feature type="compositionally biased region" description="Basic and acidic residues" evidence="1">
    <location>
        <begin position="566"/>
        <end position="579"/>
    </location>
</feature>
<feature type="compositionally biased region" description="Basic and acidic residues" evidence="1">
    <location>
        <begin position="393"/>
        <end position="550"/>
    </location>
</feature>
<feature type="compositionally biased region" description="Polar residues" evidence="1">
    <location>
        <begin position="343"/>
        <end position="352"/>
    </location>
</feature>
<proteinExistence type="predicted"/>
<gene>
    <name evidence="3" type="ORF">MHI_LOCUS125940</name>
</gene>
<feature type="compositionally biased region" description="Basic and acidic residues" evidence="1">
    <location>
        <begin position="592"/>
        <end position="654"/>
    </location>
</feature>